<comment type="caution">
    <text evidence="1">The sequence shown here is derived from an EMBL/GenBank/DDBJ whole genome shotgun (WGS) entry which is preliminary data.</text>
</comment>
<proteinExistence type="predicted"/>
<dbReference type="AlphaFoldDB" id="A0A2T1EBS3"/>
<organism evidence="1 2">
    <name type="scientific">Stenomitos frigidus ULC18</name>
    <dbReference type="NCBI Taxonomy" id="2107698"/>
    <lineage>
        <taxon>Bacteria</taxon>
        <taxon>Bacillati</taxon>
        <taxon>Cyanobacteriota</taxon>
        <taxon>Cyanophyceae</taxon>
        <taxon>Leptolyngbyales</taxon>
        <taxon>Leptolyngbyaceae</taxon>
        <taxon>Stenomitos</taxon>
    </lineage>
</organism>
<dbReference type="EMBL" id="PVWK01000055">
    <property type="protein sequence ID" value="PSB30158.1"/>
    <property type="molecule type" value="Genomic_DNA"/>
</dbReference>
<accession>A0A2T1EBS3</accession>
<dbReference type="Proteomes" id="UP000239576">
    <property type="component" value="Unassembled WGS sequence"/>
</dbReference>
<protein>
    <submittedName>
        <fullName evidence="1">Uncharacterized protein</fullName>
    </submittedName>
</protein>
<sequence>MSQTTIATKTVDAVILYGSTDPALNLATVRAQAMTADELYQAGFDHGFNNRGMRGSLADFPKYVRGWGEGYRARF</sequence>
<reference evidence="1 2" key="2">
    <citation type="submission" date="2018-03" db="EMBL/GenBank/DDBJ databases">
        <title>The ancient ancestry and fast evolution of plastids.</title>
        <authorList>
            <person name="Moore K.R."/>
            <person name="Magnabosco C."/>
            <person name="Momper L."/>
            <person name="Gold D.A."/>
            <person name="Bosak T."/>
            <person name="Fournier G.P."/>
        </authorList>
    </citation>
    <scope>NUCLEOTIDE SEQUENCE [LARGE SCALE GENOMIC DNA]</scope>
    <source>
        <strain evidence="1 2">ULC18</strain>
    </source>
</reference>
<name>A0A2T1EBS3_9CYAN</name>
<gene>
    <name evidence="1" type="ORF">C7B82_09385</name>
</gene>
<reference evidence="2" key="1">
    <citation type="submission" date="2018-02" db="EMBL/GenBank/DDBJ databases">
        <authorList>
            <person name="Moore K."/>
            <person name="Momper L."/>
        </authorList>
    </citation>
    <scope>NUCLEOTIDE SEQUENCE [LARGE SCALE GENOMIC DNA]</scope>
    <source>
        <strain evidence="2">ULC18</strain>
    </source>
</reference>
<evidence type="ECO:0000313" key="2">
    <source>
        <dbReference type="Proteomes" id="UP000239576"/>
    </source>
</evidence>
<dbReference type="RefSeq" id="WP_106256043.1">
    <property type="nucleotide sequence ID" value="NZ_CAWNSW010000027.1"/>
</dbReference>
<keyword evidence="2" id="KW-1185">Reference proteome</keyword>
<evidence type="ECO:0000313" key="1">
    <source>
        <dbReference type="EMBL" id="PSB30158.1"/>
    </source>
</evidence>